<keyword evidence="4" id="KW-0804">Transcription</keyword>
<dbReference type="InterPro" id="IPR013324">
    <property type="entry name" value="RNA_pol_sigma_r3/r4-like"/>
</dbReference>
<dbReference type="SUPFAM" id="SSF88659">
    <property type="entry name" value="Sigma3 and sigma4 domains of RNA polymerase sigma factors"/>
    <property type="match status" value="1"/>
</dbReference>
<dbReference type="SUPFAM" id="SSF88946">
    <property type="entry name" value="Sigma2 domain of RNA polymerase sigma factors"/>
    <property type="match status" value="1"/>
</dbReference>
<dbReference type="EMBL" id="LSZW01000013">
    <property type="protein sequence ID" value="KXK66973.1"/>
    <property type="molecule type" value="Genomic_DNA"/>
</dbReference>
<dbReference type="InterPro" id="IPR013325">
    <property type="entry name" value="RNA_pol_sigma_r2"/>
</dbReference>
<dbReference type="STRING" id="626937.HMPREF3293_00149"/>
<dbReference type="GO" id="GO:0003677">
    <property type="term" value="F:DNA binding"/>
    <property type="evidence" value="ECO:0007669"/>
    <property type="project" value="UniProtKB-KW"/>
</dbReference>
<comment type="caution">
    <text evidence="6">The sequence shown here is derived from an EMBL/GenBank/DDBJ whole genome shotgun (WGS) entry which is preliminary data.</text>
</comment>
<keyword evidence="1" id="KW-0805">Transcription regulation</keyword>
<reference evidence="6 7" key="1">
    <citation type="submission" date="2016-02" db="EMBL/GenBank/DDBJ databases">
        <authorList>
            <person name="Wen L."/>
            <person name="He K."/>
            <person name="Yang H."/>
        </authorList>
    </citation>
    <scope>NUCLEOTIDE SEQUENCE [LARGE SCALE GENOMIC DNA]</scope>
    <source>
        <strain evidence="6 7">DSM 22607</strain>
    </source>
</reference>
<accession>A0A136Q8H5</accession>
<sequence length="257" mass="29991">MSNEEAARRIQGGEQSAIPLLWEGVKRFVRLWAHKYYVQHESLCRRTGVEKEDLYQCGYFAMLSAVRAYDAAKGYQFITYMAYHLQNEFNAAVGVRTTKGRNNAQIRLISLEAEKEGADGIINSDSIPDEAAQNDLDNAIENLYSEEARRNIAPALERLSTDEYEIMRRYFYRGQKLSEIARDMGVEYHKIQRLYGSALRRLRHAKEVQEYKEEYMSLWAYRGTGFASFRDRQESSVERAAAYLEELREKLKVWGYE</sequence>
<dbReference type="AlphaFoldDB" id="A0A136Q8H5"/>
<dbReference type="RefSeq" id="WP_066523688.1">
    <property type="nucleotide sequence ID" value="NZ_CABMOF010000028.1"/>
</dbReference>
<evidence type="ECO:0000256" key="4">
    <source>
        <dbReference type="ARBA" id="ARBA00023163"/>
    </source>
</evidence>
<dbReference type="NCBIfam" id="TIGR02937">
    <property type="entry name" value="sigma70-ECF"/>
    <property type="match status" value="1"/>
</dbReference>
<dbReference type="Gene3D" id="1.10.1740.10">
    <property type="match status" value="1"/>
</dbReference>
<evidence type="ECO:0000256" key="2">
    <source>
        <dbReference type="ARBA" id="ARBA00023082"/>
    </source>
</evidence>
<name>A0A136Q8H5_9FIRM</name>
<evidence type="ECO:0000259" key="5">
    <source>
        <dbReference type="Pfam" id="PF04545"/>
    </source>
</evidence>
<dbReference type="Proteomes" id="UP000070366">
    <property type="component" value="Unassembled WGS sequence"/>
</dbReference>
<dbReference type="InterPro" id="IPR007630">
    <property type="entry name" value="RNA_pol_sigma70_r4"/>
</dbReference>
<evidence type="ECO:0000256" key="1">
    <source>
        <dbReference type="ARBA" id="ARBA00023015"/>
    </source>
</evidence>
<feature type="domain" description="RNA polymerase sigma-70 region 4" evidence="5">
    <location>
        <begin position="155"/>
        <end position="204"/>
    </location>
</feature>
<dbReference type="GO" id="GO:0006352">
    <property type="term" value="P:DNA-templated transcription initiation"/>
    <property type="evidence" value="ECO:0007669"/>
    <property type="project" value="InterPro"/>
</dbReference>
<gene>
    <name evidence="6" type="ORF">HMPREF3293_00149</name>
</gene>
<keyword evidence="3" id="KW-0238">DNA-binding</keyword>
<evidence type="ECO:0000313" key="6">
    <source>
        <dbReference type="EMBL" id="KXK66973.1"/>
    </source>
</evidence>
<keyword evidence="7" id="KW-1185">Reference proteome</keyword>
<proteinExistence type="predicted"/>
<dbReference type="GO" id="GO:0016987">
    <property type="term" value="F:sigma factor activity"/>
    <property type="evidence" value="ECO:0007669"/>
    <property type="project" value="UniProtKB-KW"/>
</dbReference>
<evidence type="ECO:0000313" key="7">
    <source>
        <dbReference type="Proteomes" id="UP000070366"/>
    </source>
</evidence>
<protein>
    <submittedName>
        <fullName evidence="6">Sigma-70, region 4</fullName>
    </submittedName>
</protein>
<dbReference type="Gene3D" id="1.20.140.160">
    <property type="match status" value="1"/>
</dbReference>
<evidence type="ECO:0000256" key="3">
    <source>
        <dbReference type="ARBA" id="ARBA00023125"/>
    </source>
</evidence>
<dbReference type="Pfam" id="PF04545">
    <property type="entry name" value="Sigma70_r4"/>
    <property type="match status" value="1"/>
</dbReference>
<dbReference type="PANTHER" id="PTHR30385">
    <property type="entry name" value="SIGMA FACTOR F FLAGELLAR"/>
    <property type="match status" value="1"/>
</dbReference>
<organism evidence="6 7">
    <name type="scientific">Christensenella minuta</name>
    <dbReference type="NCBI Taxonomy" id="626937"/>
    <lineage>
        <taxon>Bacteria</taxon>
        <taxon>Bacillati</taxon>
        <taxon>Bacillota</taxon>
        <taxon>Clostridia</taxon>
        <taxon>Christensenellales</taxon>
        <taxon>Christensenellaceae</taxon>
        <taxon>Christensenella</taxon>
    </lineage>
</organism>
<keyword evidence="2" id="KW-0731">Sigma factor</keyword>
<dbReference type="InterPro" id="IPR014284">
    <property type="entry name" value="RNA_pol_sigma-70_dom"/>
</dbReference>